<dbReference type="GO" id="GO:0140359">
    <property type="term" value="F:ABC-type transporter activity"/>
    <property type="evidence" value="ECO:0007669"/>
    <property type="project" value="InterPro"/>
</dbReference>
<dbReference type="GO" id="GO:0005524">
    <property type="term" value="F:ATP binding"/>
    <property type="evidence" value="ECO:0007669"/>
    <property type="project" value="UniProtKB-KW"/>
</dbReference>
<dbReference type="InterPro" id="IPR043926">
    <property type="entry name" value="ABCG_dom"/>
</dbReference>
<reference evidence="11" key="1">
    <citation type="submission" date="2021-03" db="EMBL/GenBank/DDBJ databases">
        <title>Comparative genomics and phylogenomic investigation of the class Geoglossomycetes provide insights into ecological specialization and systematics.</title>
        <authorList>
            <person name="Melie T."/>
            <person name="Pirro S."/>
            <person name="Miller A.N."/>
            <person name="Quandt A."/>
        </authorList>
    </citation>
    <scope>NUCLEOTIDE SEQUENCE</scope>
    <source>
        <strain evidence="11">GBOQ0MN5Z8</strain>
    </source>
</reference>
<keyword evidence="7 9" id="KW-1133">Transmembrane helix</keyword>
<dbReference type="FunFam" id="3.40.50.300:FF:001305">
    <property type="entry name" value="ABCG transporter ABC superfamily"/>
    <property type="match status" value="1"/>
</dbReference>
<proteinExistence type="inferred from homology"/>
<keyword evidence="6" id="KW-0067">ATP-binding</keyword>
<organism evidence="11 12">
    <name type="scientific">Glutinoglossum americanum</name>
    <dbReference type="NCBI Taxonomy" id="1670608"/>
    <lineage>
        <taxon>Eukaryota</taxon>
        <taxon>Fungi</taxon>
        <taxon>Dikarya</taxon>
        <taxon>Ascomycota</taxon>
        <taxon>Pezizomycotina</taxon>
        <taxon>Geoglossomycetes</taxon>
        <taxon>Geoglossales</taxon>
        <taxon>Geoglossaceae</taxon>
        <taxon>Glutinoglossum</taxon>
    </lineage>
</organism>
<dbReference type="Gene3D" id="3.40.50.300">
    <property type="entry name" value="P-loop containing nucleotide triphosphate hydrolases"/>
    <property type="match status" value="1"/>
</dbReference>
<dbReference type="GO" id="GO:0016887">
    <property type="term" value="F:ATP hydrolysis activity"/>
    <property type="evidence" value="ECO:0007669"/>
    <property type="project" value="InterPro"/>
</dbReference>
<evidence type="ECO:0000256" key="6">
    <source>
        <dbReference type="ARBA" id="ARBA00022840"/>
    </source>
</evidence>
<dbReference type="InterPro" id="IPR052215">
    <property type="entry name" value="Plant_ABCG"/>
</dbReference>
<feature type="transmembrane region" description="Helical" evidence="9">
    <location>
        <begin position="527"/>
        <end position="549"/>
    </location>
</feature>
<feature type="domain" description="ABC transporter" evidence="10">
    <location>
        <begin position="33"/>
        <end position="298"/>
    </location>
</feature>
<evidence type="ECO:0000259" key="10">
    <source>
        <dbReference type="PROSITE" id="PS50893"/>
    </source>
</evidence>
<evidence type="ECO:0000256" key="3">
    <source>
        <dbReference type="ARBA" id="ARBA00022448"/>
    </source>
</evidence>
<dbReference type="InterPro" id="IPR003439">
    <property type="entry name" value="ABC_transporter-like_ATP-bd"/>
</dbReference>
<feature type="transmembrane region" description="Helical" evidence="9">
    <location>
        <begin position="386"/>
        <end position="408"/>
    </location>
</feature>
<dbReference type="Pfam" id="PF01061">
    <property type="entry name" value="ABC2_membrane"/>
    <property type="match status" value="1"/>
</dbReference>
<evidence type="ECO:0000256" key="7">
    <source>
        <dbReference type="ARBA" id="ARBA00022989"/>
    </source>
</evidence>
<gene>
    <name evidence="11" type="ORF">FGG08_007118</name>
</gene>
<keyword evidence="8 9" id="KW-0472">Membrane</keyword>
<dbReference type="InterPro" id="IPR013525">
    <property type="entry name" value="ABC2_TM"/>
</dbReference>
<feature type="transmembrane region" description="Helical" evidence="9">
    <location>
        <begin position="502"/>
        <end position="520"/>
    </location>
</feature>
<keyword evidence="3" id="KW-0813">Transport</keyword>
<comment type="caution">
    <text evidence="11">The sequence shown here is derived from an EMBL/GenBank/DDBJ whole genome shotgun (WGS) entry which is preliminary data.</text>
</comment>
<evidence type="ECO:0000313" key="12">
    <source>
        <dbReference type="Proteomes" id="UP000698800"/>
    </source>
</evidence>
<dbReference type="PANTHER" id="PTHR48042:SF11">
    <property type="entry name" value="ABC TRANSPORTER G FAMILY MEMBER 11"/>
    <property type="match status" value="1"/>
</dbReference>
<protein>
    <recommendedName>
        <fullName evidence="10">ABC transporter domain-containing protein</fullName>
    </recommendedName>
</protein>
<dbReference type="EMBL" id="JAGHQL010000249">
    <property type="protein sequence ID" value="KAH0535981.1"/>
    <property type="molecule type" value="Genomic_DNA"/>
</dbReference>
<dbReference type="InterPro" id="IPR017871">
    <property type="entry name" value="ABC_transporter-like_CS"/>
</dbReference>
<keyword evidence="5" id="KW-0547">Nucleotide-binding</keyword>
<dbReference type="GO" id="GO:0016020">
    <property type="term" value="C:membrane"/>
    <property type="evidence" value="ECO:0007669"/>
    <property type="project" value="UniProtKB-SubCell"/>
</dbReference>
<keyword evidence="12" id="KW-1185">Reference proteome</keyword>
<dbReference type="InterPro" id="IPR003593">
    <property type="entry name" value="AAA+_ATPase"/>
</dbReference>
<dbReference type="AlphaFoldDB" id="A0A9P8KWS5"/>
<sequence>MTEPKLESGNAANDDLECGEDGAHLDNATLGAFSWQKVTVTVKDHKTKQAKEILSNVNGCIKAGELLALIGPSGSGKTTLLNVLAHREATSGAKVESFILVDGTKPSLKAFQRLSSYVEQEDALIGSLTVRETLYFAACLSLPRLVRGLFLSNHILRKKKSSVTAGERTRRIDSLLGAFGLHGQAQTLIGTPVRKGISGGQKRRVSVASQLITSPKILFLDEPTSGLDSAASYEVMSFIRTVAKQHNLLVIASIHQPSTSTFKLFDKLLLLSAGKTCYYGPVHQVKPYFDGLGFPLPIMMNPAEFLLEQTNVDFARDREHACFRLGKIQDSWANSPEALAVLNQIGQRREEMEQQGFSSEEPLRSNKYLVVVTLLHRSFIKSYRDVVAYGIRFVMYTGLAIMMGTIWLRLDTSQGSIQPFINAIFFGSAFMSFMAVAYVPAFLEDRGTFIKERANGLYGATSFMITNFLIGMPYLFTIAVIFSVLSYWLANFHPTATSFLTYIMWLFIDLLAAESLVVLISSLFPNFVVSLALVAFANGLWMCVGGFLVNPTILNVFWRYVFHYIDYQTWVFQGMMVNEFAHREYSCGIGCTCMYQTDLAPKCMIAGTGVLDAYGYTQGRTAKWVGILLGIVVGYRMLGWVVLQRS</sequence>
<dbReference type="SMART" id="SM00382">
    <property type="entry name" value="AAA"/>
    <property type="match status" value="1"/>
</dbReference>
<feature type="transmembrane region" description="Helical" evidence="9">
    <location>
        <begin position="464"/>
        <end position="490"/>
    </location>
</feature>
<feature type="transmembrane region" description="Helical" evidence="9">
    <location>
        <begin position="624"/>
        <end position="643"/>
    </location>
</feature>
<comment type="similarity">
    <text evidence="2">Belongs to the ABC transporter superfamily. ABCG family. Eye pigment precursor importer (TC 3.A.1.204) subfamily.</text>
</comment>
<dbReference type="PROSITE" id="PS00211">
    <property type="entry name" value="ABC_TRANSPORTER_1"/>
    <property type="match status" value="1"/>
</dbReference>
<dbReference type="Proteomes" id="UP000698800">
    <property type="component" value="Unassembled WGS sequence"/>
</dbReference>
<dbReference type="OrthoDB" id="66620at2759"/>
<evidence type="ECO:0000256" key="2">
    <source>
        <dbReference type="ARBA" id="ARBA00005814"/>
    </source>
</evidence>
<accession>A0A9P8KWS5</accession>
<dbReference type="InterPro" id="IPR027417">
    <property type="entry name" value="P-loop_NTPase"/>
</dbReference>
<keyword evidence="4 9" id="KW-0812">Transmembrane</keyword>
<dbReference type="Pfam" id="PF19055">
    <property type="entry name" value="ABC2_membrane_7"/>
    <property type="match status" value="1"/>
</dbReference>
<dbReference type="PANTHER" id="PTHR48042">
    <property type="entry name" value="ABC TRANSPORTER G FAMILY MEMBER 11"/>
    <property type="match status" value="1"/>
</dbReference>
<evidence type="ECO:0000256" key="1">
    <source>
        <dbReference type="ARBA" id="ARBA00004141"/>
    </source>
</evidence>
<evidence type="ECO:0000256" key="5">
    <source>
        <dbReference type="ARBA" id="ARBA00022741"/>
    </source>
</evidence>
<evidence type="ECO:0000256" key="4">
    <source>
        <dbReference type="ARBA" id="ARBA00022692"/>
    </source>
</evidence>
<dbReference type="Pfam" id="PF00005">
    <property type="entry name" value="ABC_tran"/>
    <property type="match status" value="1"/>
</dbReference>
<name>A0A9P8KWS5_9PEZI</name>
<evidence type="ECO:0000256" key="9">
    <source>
        <dbReference type="SAM" id="Phobius"/>
    </source>
</evidence>
<feature type="transmembrane region" description="Helical" evidence="9">
    <location>
        <begin position="420"/>
        <end position="443"/>
    </location>
</feature>
<comment type="subcellular location">
    <subcellularLocation>
        <location evidence="1">Membrane</location>
        <topology evidence="1">Multi-pass membrane protein</topology>
    </subcellularLocation>
</comment>
<evidence type="ECO:0000256" key="8">
    <source>
        <dbReference type="ARBA" id="ARBA00023136"/>
    </source>
</evidence>
<dbReference type="PROSITE" id="PS50893">
    <property type="entry name" value="ABC_TRANSPORTER_2"/>
    <property type="match status" value="1"/>
</dbReference>
<evidence type="ECO:0000313" key="11">
    <source>
        <dbReference type="EMBL" id="KAH0535981.1"/>
    </source>
</evidence>
<dbReference type="SUPFAM" id="SSF52540">
    <property type="entry name" value="P-loop containing nucleoside triphosphate hydrolases"/>
    <property type="match status" value="1"/>
</dbReference>